<organism evidence="1">
    <name type="scientific">marine sediment metagenome</name>
    <dbReference type="NCBI Taxonomy" id="412755"/>
    <lineage>
        <taxon>unclassified sequences</taxon>
        <taxon>metagenomes</taxon>
        <taxon>ecological metagenomes</taxon>
    </lineage>
</organism>
<protein>
    <submittedName>
        <fullName evidence="1">Uncharacterized protein</fullName>
    </submittedName>
</protein>
<proteinExistence type="predicted"/>
<evidence type="ECO:0000313" key="1">
    <source>
        <dbReference type="EMBL" id="KKM76996.1"/>
    </source>
</evidence>
<reference evidence="1" key="1">
    <citation type="journal article" date="2015" name="Nature">
        <title>Complex archaea that bridge the gap between prokaryotes and eukaryotes.</title>
        <authorList>
            <person name="Spang A."/>
            <person name="Saw J.H."/>
            <person name="Jorgensen S.L."/>
            <person name="Zaremba-Niedzwiedzka K."/>
            <person name="Martijn J."/>
            <person name="Lind A.E."/>
            <person name="van Eijk R."/>
            <person name="Schleper C."/>
            <person name="Guy L."/>
            <person name="Ettema T.J."/>
        </authorList>
    </citation>
    <scope>NUCLEOTIDE SEQUENCE</scope>
</reference>
<comment type="caution">
    <text evidence="1">The sequence shown here is derived from an EMBL/GenBank/DDBJ whole genome shotgun (WGS) entry which is preliminary data.</text>
</comment>
<gene>
    <name evidence="1" type="ORF">LCGC14_1374510</name>
</gene>
<dbReference type="AlphaFoldDB" id="A0A0F9KQF8"/>
<sequence>MTKKRASNAPQPPRTGDISTILGSLGDALVAMAAVKGLARNSTPKKK</sequence>
<accession>A0A0F9KQF8</accession>
<dbReference type="EMBL" id="LAZR01008713">
    <property type="protein sequence ID" value="KKM76996.1"/>
    <property type="molecule type" value="Genomic_DNA"/>
</dbReference>
<name>A0A0F9KQF8_9ZZZZ</name>